<organism evidence="1 2">
    <name type="scientific">Tanacetum coccineum</name>
    <dbReference type="NCBI Taxonomy" id="301880"/>
    <lineage>
        <taxon>Eukaryota</taxon>
        <taxon>Viridiplantae</taxon>
        <taxon>Streptophyta</taxon>
        <taxon>Embryophyta</taxon>
        <taxon>Tracheophyta</taxon>
        <taxon>Spermatophyta</taxon>
        <taxon>Magnoliopsida</taxon>
        <taxon>eudicotyledons</taxon>
        <taxon>Gunneridae</taxon>
        <taxon>Pentapetalae</taxon>
        <taxon>asterids</taxon>
        <taxon>campanulids</taxon>
        <taxon>Asterales</taxon>
        <taxon>Asteraceae</taxon>
        <taxon>Asteroideae</taxon>
        <taxon>Anthemideae</taxon>
        <taxon>Anthemidinae</taxon>
        <taxon>Tanacetum</taxon>
    </lineage>
</organism>
<keyword evidence="2" id="KW-1185">Reference proteome</keyword>
<comment type="caution">
    <text evidence="1">The sequence shown here is derived from an EMBL/GenBank/DDBJ whole genome shotgun (WGS) entry which is preliminary data.</text>
</comment>
<name>A0ABQ5GVP6_9ASTR</name>
<dbReference type="EMBL" id="BQNB010018924">
    <property type="protein sequence ID" value="GJT79711.1"/>
    <property type="molecule type" value="Genomic_DNA"/>
</dbReference>
<evidence type="ECO:0000313" key="2">
    <source>
        <dbReference type="Proteomes" id="UP001151760"/>
    </source>
</evidence>
<protein>
    <submittedName>
        <fullName evidence="1">Uncharacterized protein</fullName>
    </submittedName>
</protein>
<evidence type="ECO:0000313" key="1">
    <source>
        <dbReference type="EMBL" id="GJT79711.1"/>
    </source>
</evidence>
<proteinExistence type="predicted"/>
<dbReference type="Proteomes" id="UP001151760">
    <property type="component" value="Unassembled WGS sequence"/>
</dbReference>
<sequence>MLPGMVTGNRMRGLNLDVPSVTSTITVLVHQNALTAGNLATWPRTGTPATLGDLPPVETKNQGNVSGVARALQWSRKGNKPDINVCDGPPYLDHGYNVD</sequence>
<accession>A0ABQ5GVP6</accession>
<gene>
    <name evidence="1" type="ORF">Tco_1054053</name>
</gene>
<reference evidence="1" key="2">
    <citation type="submission" date="2022-01" db="EMBL/GenBank/DDBJ databases">
        <authorList>
            <person name="Yamashiro T."/>
            <person name="Shiraishi A."/>
            <person name="Satake H."/>
            <person name="Nakayama K."/>
        </authorList>
    </citation>
    <scope>NUCLEOTIDE SEQUENCE</scope>
</reference>
<reference evidence="1" key="1">
    <citation type="journal article" date="2022" name="Int. J. Mol. Sci.">
        <title>Draft Genome of Tanacetum Coccineum: Genomic Comparison of Closely Related Tanacetum-Family Plants.</title>
        <authorList>
            <person name="Yamashiro T."/>
            <person name="Shiraishi A."/>
            <person name="Nakayama K."/>
            <person name="Satake H."/>
        </authorList>
    </citation>
    <scope>NUCLEOTIDE SEQUENCE</scope>
</reference>